<dbReference type="PANTHER" id="PTHR43401:SF2">
    <property type="entry name" value="L-THREONINE 3-DEHYDROGENASE"/>
    <property type="match status" value="1"/>
</dbReference>
<evidence type="ECO:0000313" key="8">
    <source>
        <dbReference type="Proteomes" id="UP000194761"/>
    </source>
</evidence>
<dbReference type="PROSITE" id="PS00059">
    <property type="entry name" value="ADH_ZINC"/>
    <property type="match status" value="1"/>
</dbReference>
<evidence type="ECO:0000256" key="3">
    <source>
        <dbReference type="ARBA" id="ARBA00022833"/>
    </source>
</evidence>
<dbReference type="Proteomes" id="UP000194761">
    <property type="component" value="Unassembled WGS sequence"/>
</dbReference>
<dbReference type="GO" id="GO:0016491">
    <property type="term" value="F:oxidoreductase activity"/>
    <property type="evidence" value="ECO:0007669"/>
    <property type="project" value="UniProtKB-KW"/>
</dbReference>
<dbReference type="SMART" id="SM00829">
    <property type="entry name" value="PKS_ER"/>
    <property type="match status" value="1"/>
</dbReference>
<dbReference type="InterPro" id="IPR013149">
    <property type="entry name" value="ADH-like_C"/>
</dbReference>
<dbReference type="SUPFAM" id="SSF51735">
    <property type="entry name" value="NAD(P)-binding Rossmann-fold domains"/>
    <property type="match status" value="1"/>
</dbReference>
<evidence type="ECO:0000259" key="6">
    <source>
        <dbReference type="SMART" id="SM00829"/>
    </source>
</evidence>
<dbReference type="InterPro" id="IPR020843">
    <property type="entry name" value="ER"/>
</dbReference>
<comment type="caution">
    <text evidence="7">The sequence shown here is derived from an EMBL/GenBank/DDBJ whole genome shotgun (WGS) entry which is preliminary data.</text>
</comment>
<dbReference type="SUPFAM" id="SSF50129">
    <property type="entry name" value="GroES-like"/>
    <property type="match status" value="1"/>
</dbReference>
<dbReference type="InterPro" id="IPR002328">
    <property type="entry name" value="ADH_Zn_CS"/>
</dbReference>
<dbReference type="EMBL" id="NGFP01000501">
    <property type="protein sequence ID" value="OUC76025.1"/>
    <property type="molecule type" value="Genomic_DNA"/>
</dbReference>
<dbReference type="AlphaFoldDB" id="A0A243Q586"/>
<dbReference type="Pfam" id="PF00107">
    <property type="entry name" value="ADH_zinc_N"/>
    <property type="match status" value="1"/>
</dbReference>
<dbReference type="InterPro" id="IPR036291">
    <property type="entry name" value="NAD(P)-bd_dom_sf"/>
</dbReference>
<proteinExistence type="inferred from homology"/>
<organism evidence="7 8">
    <name type="scientific">Streptosporangium minutum</name>
    <dbReference type="NCBI Taxonomy" id="569862"/>
    <lineage>
        <taxon>Bacteria</taxon>
        <taxon>Bacillati</taxon>
        <taxon>Actinomycetota</taxon>
        <taxon>Actinomycetes</taxon>
        <taxon>Streptosporangiales</taxon>
        <taxon>Streptosporangiaceae</taxon>
        <taxon>Streptosporangium</taxon>
    </lineage>
</organism>
<evidence type="ECO:0000313" key="7">
    <source>
        <dbReference type="EMBL" id="OUC76025.1"/>
    </source>
</evidence>
<evidence type="ECO:0000256" key="2">
    <source>
        <dbReference type="ARBA" id="ARBA00022723"/>
    </source>
</evidence>
<feature type="domain" description="Enoyl reductase (ER)" evidence="6">
    <location>
        <begin position="33"/>
        <end position="390"/>
    </location>
</feature>
<keyword evidence="2 5" id="KW-0479">Metal-binding</keyword>
<comment type="cofactor">
    <cofactor evidence="1 5">
        <name>Zn(2+)</name>
        <dbReference type="ChEBI" id="CHEBI:29105"/>
    </cofactor>
</comment>
<dbReference type="Pfam" id="PF08240">
    <property type="entry name" value="ADH_N"/>
    <property type="match status" value="1"/>
</dbReference>
<keyword evidence="3 5" id="KW-0862">Zinc</keyword>
<name>A0A243Q586_9ACTN</name>
<evidence type="ECO:0000256" key="4">
    <source>
        <dbReference type="ARBA" id="ARBA00023002"/>
    </source>
</evidence>
<keyword evidence="8" id="KW-1185">Reference proteome</keyword>
<dbReference type="InterPro" id="IPR050129">
    <property type="entry name" value="Zn_alcohol_dh"/>
</dbReference>
<protein>
    <recommendedName>
        <fullName evidence="6">Enoyl reductase (ER) domain-containing protein</fullName>
    </recommendedName>
</protein>
<evidence type="ECO:0000256" key="5">
    <source>
        <dbReference type="RuleBase" id="RU361277"/>
    </source>
</evidence>
<dbReference type="InterPro" id="IPR013154">
    <property type="entry name" value="ADH-like_N"/>
</dbReference>
<comment type="similarity">
    <text evidence="5">Belongs to the zinc-containing alcohol dehydrogenase family.</text>
</comment>
<keyword evidence="4" id="KW-0560">Oxidoreductase</keyword>
<dbReference type="InterPro" id="IPR011032">
    <property type="entry name" value="GroES-like_sf"/>
</dbReference>
<reference evidence="7 8" key="1">
    <citation type="submission" date="2017-05" db="EMBL/GenBank/DDBJ databases">
        <title>Biotechnological potential of actinobacteria isolated from South African environments.</title>
        <authorList>
            <person name="Le Roes-Hill M."/>
            <person name="Prins A."/>
            <person name="Durrell K.A."/>
        </authorList>
    </citation>
    <scope>NUCLEOTIDE SEQUENCE [LARGE SCALE GENOMIC DNA]</scope>
    <source>
        <strain evidence="7">M26</strain>
    </source>
</reference>
<accession>A0A243Q586</accession>
<gene>
    <name evidence="7" type="ORF">CA984_44010</name>
</gene>
<dbReference type="GO" id="GO:0008270">
    <property type="term" value="F:zinc ion binding"/>
    <property type="evidence" value="ECO:0007669"/>
    <property type="project" value="InterPro"/>
</dbReference>
<sequence>MVPSIFYRIQNPEYGGNRMSTAARAAIVVDAAGAVEIRSYAVPEPGPGEFVLKLELCGVCGTDAHIYRGRLASVTFPALLGHEIVGTLAALGDGVTADHGGRPVAVGDRVGVFPALSCGRCYQCQVRHRPANCPDRRPSYGFKSPVTAPPHLTGGFAEYLHAANAGTVFYRTDLPPEVAVLQEPMSVALHGIERGSVGVGSTVVVQGVGAIGLMAVVAARAAGAHRVVAVGAPAARLELAAALGADATVSIHDLTGVAERRSAVFDALGAPGADCVIGASGSPEAFMEAIGLVADGGVLAELGNFTDRGTVPFNPFSDLLKRDITIAGVYGAGPDMLRRYHQALLILERGGWPYDRVVSHRVPLERVGEALAALGGGSPLDGREIVKLAIDPAA</sequence>
<evidence type="ECO:0000256" key="1">
    <source>
        <dbReference type="ARBA" id="ARBA00001947"/>
    </source>
</evidence>
<dbReference type="PANTHER" id="PTHR43401">
    <property type="entry name" value="L-THREONINE 3-DEHYDROGENASE"/>
    <property type="match status" value="1"/>
</dbReference>
<dbReference type="Gene3D" id="3.40.50.720">
    <property type="entry name" value="NAD(P)-binding Rossmann-like Domain"/>
    <property type="match status" value="1"/>
</dbReference>
<dbReference type="Gene3D" id="3.90.180.10">
    <property type="entry name" value="Medium-chain alcohol dehydrogenases, catalytic domain"/>
    <property type="match status" value="1"/>
</dbReference>